<dbReference type="Bgee" id="ENSLOCG00000011853">
    <property type="expression patterns" value="Expressed in pharyngeal gill and 9 other cell types or tissues"/>
</dbReference>
<accession>W5N1R6</accession>
<dbReference type="Pfam" id="PF04548">
    <property type="entry name" value="AIG1"/>
    <property type="match status" value="3"/>
</dbReference>
<evidence type="ECO:0000256" key="6">
    <source>
        <dbReference type="ARBA" id="ARBA00022490"/>
    </source>
</evidence>
<keyword evidence="12" id="KW-0342">GTP-binding</keyword>
<comment type="similarity">
    <text evidence="5">Belongs to the TRAFAC class TrmE-Era-EngA-EngB-Septin-like GTPase superfamily. AIG1/Toc34/Toc159-like paraseptin GTPase family. IAN subfamily.</text>
</comment>
<dbReference type="InterPro" id="IPR045058">
    <property type="entry name" value="GIMA/IAN/Toc"/>
</dbReference>
<dbReference type="InterPro" id="IPR027417">
    <property type="entry name" value="P-loop_NTPase"/>
</dbReference>
<evidence type="ECO:0000256" key="12">
    <source>
        <dbReference type="ARBA" id="ARBA00023134"/>
    </source>
</evidence>
<dbReference type="HOGENOM" id="CLU_010468_5_1_1"/>
<evidence type="ECO:0000256" key="2">
    <source>
        <dbReference type="ARBA" id="ARBA00004240"/>
    </source>
</evidence>
<dbReference type="FunFam" id="3.40.50.300:FF:000536">
    <property type="entry name" value="GTPase IMAP family member 8"/>
    <property type="match status" value="1"/>
</dbReference>
<dbReference type="STRING" id="7918.ENSLOCP00000014575"/>
<name>W5N1R6_LEPOC</name>
<dbReference type="PANTHER" id="PTHR10903:SF186">
    <property type="entry name" value="GTPASE IMAP FAMILY MEMBER 4-LIKE-RELATED"/>
    <property type="match status" value="1"/>
</dbReference>
<feature type="domain" description="AIG1-type G" evidence="17">
    <location>
        <begin position="441"/>
        <end position="636"/>
    </location>
</feature>
<dbReference type="FunFam" id="3.40.50.300:FF:002274">
    <property type="entry name" value="Si:dkeyp-69e1.8"/>
    <property type="match status" value="1"/>
</dbReference>
<evidence type="ECO:0000313" key="18">
    <source>
        <dbReference type="Ensembl" id="ENSLOCP00000014575.1"/>
    </source>
</evidence>
<dbReference type="EMBL" id="AHAT01036230">
    <property type="status" value="NOT_ANNOTATED_CDS"/>
    <property type="molecule type" value="Genomic_DNA"/>
</dbReference>
<dbReference type="Ensembl" id="ENSLOCT00000014604.1">
    <property type="protein sequence ID" value="ENSLOCP00000014575.1"/>
    <property type="gene ID" value="ENSLOCG00000011853.1"/>
</dbReference>
<sequence length="659" mass="74235">SFSEAPRSCLRIVLLGKTGSGKSSAGNIILGRVEFRAARGHSSRTAQCQRAERQVCGRAVTVVDTPGLFHTGLSQEEVLRETGSSVSLCAPGPHVFLLVLPLGRFTSEEKAIPELFQELLGKSSVRHTMILFTRGDELGSQTVAELIQDSQELLKLTDKYGSRHHVFNNRNPSDRTQVRELLEKIDSLVRENVGGFYTSQMFQEAEAAIRQEQERILRERKEEIQRQEEETHQIVDPFSQQTGQNSELRIILLGRTAVGKSAAGNTILGREEFRSELSPSTVTKECEKGTGEVSGRSVAVIDTAGLFDTHLSNDEVIRKIMTCVCLSSPGPHVFLVVLQLGRFTQEEKETVKLIQETFGERAAHYTMVLFTQGDRLGSQSIEGFLCRNYDLKQFVRQCSGNRYHVFNNMNPEDRSQVTELLEKIEEMVERNGGGCYTNGQNSELRILLLGKTGAGKSAAGNTILGREAFRSERSPYTVTKQCEKREAWSVAVIDTPGLFDTELSNDEVTDEIAKSISLSSPGPHVFLVVLQLGRFTQQEKDTVKLIQKTFGERVCKYTMVLFTHGDTLSGITIESYIEENKNLNDFVKQCNNRHYVFNNKNKEDRSQVTALINKIEQMVRENGGSNFTNDMYQEAERAIREEQERILREENWDWHSDEE</sequence>
<feature type="domain" description="AIG1-type G" evidence="17">
    <location>
        <begin position="245"/>
        <end position="440"/>
    </location>
</feature>
<dbReference type="EMBL" id="AHAT01036231">
    <property type="status" value="NOT_ANNOTATED_CDS"/>
    <property type="molecule type" value="Genomic_DNA"/>
</dbReference>
<evidence type="ECO:0000256" key="14">
    <source>
        <dbReference type="ARBA" id="ARBA00073539"/>
    </source>
</evidence>
<evidence type="ECO:0000256" key="9">
    <source>
        <dbReference type="ARBA" id="ARBA00022824"/>
    </source>
</evidence>
<keyword evidence="19" id="KW-1185">Reference proteome</keyword>
<evidence type="ECO:0000256" key="11">
    <source>
        <dbReference type="ARBA" id="ARBA00023128"/>
    </source>
</evidence>
<dbReference type="GO" id="GO:0003924">
    <property type="term" value="F:GTPase activity"/>
    <property type="evidence" value="ECO:0000318"/>
    <property type="project" value="GO_Central"/>
</dbReference>
<keyword evidence="7" id="KW-0677">Repeat</keyword>
<keyword evidence="9" id="KW-0256">Endoplasmic reticulum</keyword>
<dbReference type="FunCoup" id="W5N1R6">
    <property type="interactions" value="22"/>
</dbReference>
<dbReference type="InParanoid" id="W5N1R6"/>
<comment type="function">
    <text evidence="13">Exerts an anti-apoptotic effect in the immune system and is involved in responses to infections.</text>
</comment>
<keyword evidence="8" id="KW-0547">Nucleotide-binding</keyword>
<dbReference type="SUPFAM" id="SSF52540">
    <property type="entry name" value="P-loop containing nucleoside triphosphate hydrolases"/>
    <property type="match status" value="3"/>
</dbReference>
<feature type="coiled-coil region" evidence="16">
    <location>
        <begin position="202"/>
        <end position="230"/>
    </location>
</feature>
<evidence type="ECO:0000256" key="8">
    <source>
        <dbReference type="ARBA" id="ARBA00022741"/>
    </source>
</evidence>
<evidence type="ECO:0000256" key="15">
    <source>
        <dbReference type="ARBA" id="ARBA00077278"/>
    </source>
</evidence>
<evidence type="ECO:0000256" key="16">
    <source>
        <dbReference type="SAM" id="Coils"/>
    </source>
</evidence>
<evidence type="ECO:0000256" key="13">
    <source>
        <dbReference type="ARBA" id="ARBA00056809"/>
    </source>
</evidence>
<organism evidence="18 19">
    <name type="scientific">Lepisosteus oculatus</name>
    <name type="common">Spotted gar</name>
    <dbReference type="NCBI Taxonomy" id="7918"/>
    <lineage>
        <taxon>Eukaryota</taxon>
        <taxon>Metazoa</taxon>
        <taxon>Chordata</taxon>
        <taxon>Craniata</taxon>
        <taxon>Vertebrata</taxon>
        <taxon>Euteleostomi</taxon>
        <taxon>Actinopterygii</taxon>
        <taxon>Neopterygii</taxon>
        <taxon>Holostei</taxon>
        <taxon>Semionotiformes</taxon>
        <taxon>Lepisosteidae</taxon>
        <taxon>Lepisosteus</taxon>
    </lineage>
</organism>
<dbReference type="GO" id="GO:0005525">
    <property type="term" value="F:GTP binding"/>
    <property type="evidence" value="ECO:0007669"/>
    <property type="project" value="UniProtKB-KW"/>
</dbReference>
<feature type="coiled-coil region" evidence="16">
    <location>
        <begin position="625"/>
        <end position="652"/>
    </location>
</feature>
<keyword evidence="16" id="KW-0175">Coiled coil</keyword>
<proteinExistence type="inferred from homology"/>
<evidence type="ECO:0000256" key="1">
    <source>
        <dbReference type="ARBA" id="ARBA00004173"/>
    </source>
</evidence>
<dbReference type="AlphaFoldDB" id="W5N1R6"/>
<evidence type="ECO:0000256" key="3">
    <source>
        <dbReference type="ARBA" id="ARBA00004514"/>
    </source>
</evidence>
<comment type="subcellular location">
    <subcellularLocation>
        <location evidence="3">Cytoplasm</location>
        <location evidence="3">Cytosol</location>
    </subcellularLocation>
    <subcellularLocation>
        <location evidence="2">Endoplasmic reticulum</location>
    </subcellularLocation>
    <subcellularLocation>
        <location evidence="4">Golgi apparatus</location>
    </subcellularLocation>
    <subcellularLocation>
        <location evidence="1">Mitochondrion</location>
    </subcellularLocation>
</comment>
<keyword evidence="6" id="KW-0963">Cytoplasm</keyword>
<dbReference type="CDD" id="cd01852">
    <property type="entry name" value="AIG1"/>
    <property type="match status" value="3"/>
</dbReference>
<dbReference type="GO" id="GO:0005739">
    <property type="term" value="C:mitochondrion"/>
    <property type="evidence" value="ECO:0007669"/>
    <property type="project" value="UniProtKB-SubCell"/>
</dbReference>
<dbReference type="PANTHER" id="PTHR10903">
    <property type="entry name" value="GTPASE, IMAP FAMILY MEMBER-RELATED"/>
    <property type="match status" value="1"/>
</dbReference>
<dbReference type="FunFam" id="3.40.50.300:FF:000366">
    <property type="entry name" value="GTPase, IMAP family member 2"/>
    <property type="match status" value="1"/>
</dbReference>
<dbReference type="OMA" id="HMIDAMV"/>
<keyword evidence="11" id="KW-0496">Mitochondrion</keyword>
<dbReference type="GeneTree" id="ENSGT01120000271858"/>
<evidence type="ECO:0000259" key="17">
    <source>
        <dbReference type="PROSITE" id="PS51720"/>
    </source>
</evidence>
<dbReference type="InterPro" id="IPR006703">
    <property type="entry name" value="G_AIG1"/>
</dbReference>
<reference evidence="19" key="1">
    <citation type="submission" date="2011-12" db="EMBL/GenBank/DDBJ databases">
        <title>The Draft Genome of Lepisosteus oculatus.</title>
        <authorList>
            <consortium name="The Broad Institute Genome Assembly &amp; Analysis Group"/>
            <consortium name="Computational R&amp;D Group"/>
            <consortium name="and Sequencing Platform"/>
            <person name="Di Palma F."/>
            <person name="Alfoldi J."/>
            <person name="Johnson J."/>
            <person name="Berlin A."/>
            <person name="Gnerre S."/>
            <person name="Jaffe D."/>
            <person name="MacCallum I."/>
            <person name="Young S."/>
            <person name="Walker B.J."/>
            <person name="Lander E.S."/>
            <person name="Lindblad-Toh K."/>
        </authorList>
    </citation>
    <scope>NUCLEOTIDE SEQUENCE [LARGE SCALE GENOMIC DNA]</scope>
</reference>
<dbReference type="Proteomes" id="UP000018468">
    <property type="component" value="Linkage group LG12"/>
</dbReference>
<evidence type="ECO:0000313" key="19">
    <source>
        <dbReference type="Proteomes" id="UP000018468"/>
    </source>
</evidence>
<keyword evidence="10" id="KW-0333">Golgi apparatus</keyword>
<reference evidence="18" key="2">
    <citation type="submission" date="2025-08" db="UniProtKB">
        <authorList>
            <consortium name="Ensembl"/>
        </authorList>
    </citation>
    <scope>IDENTIFICATION</scope>
</reference>
<evidence type="ECO:0000256" key="7">
    <source>
        <dbReference type="ARBA" id="ARBA00022737"/>
    </source>
</evidence>
<evidence type="ECO:0000256" key="10">
    <source>
        <dbReference type="ARBA" id="ARBA00023034"/>
    </source>
</evidence>
<reference evidence="18" key="3">
    <citation type="submission" date="2025-09" db="UniProtKB">
        <authorList>
            <consortium name="Ensembl"/>
        </authorList>
    </citation>
    <scope>IDENTIFICATION</scope>
</reference>
<dbReference type="eggNOG" id="ENOG502RB0C">
    <property type="taxonomic scope" value="Eukaryota"/>
</dbReference>
<evidence type="ECO:0000256" key="4">
    <source>
        <dbReference type="ARBA" id="ARBA00004555"/>
    </source>
</evidence>
<protein>
    <recommendedName>
        <fullName evidence="14">GTPase IMAP family member 8</fullName>
    </recommendedName>
    <alternativeName>
        <fullName evidence="15">Immune-associated nucleotide-binding protein 9</fullName>
    </alternativeName>
</protein>
<dbReference type="GO" id="GO:0005794">
    <property type="term" value="C:Golgi apparatus"/>
    <property type="evidence" value="ECO:0007669"/>
    <property type="project" value="UniProtKB-SubCell"/>
</dbReference>
<dbReference type="PROSITE" id="PS51720">
    <property type="entry name" value="G_AIG1"/>
    <property type="match status" value="3"/>
</dbReference>
<feature type="domain" description="AIG1-type G" evidence="17">
    <location>
        <begin position="7"/>
        <end position="206"/>
    </location>
</feature>
<dbReference type="GO" id="GO:0005829">
    <property type="term" value="C:cytosol"/>
    <property type="evidence" value="ECO:0007669"/>
    <property type="project" value="UniProtKB-SubCell"/>
</dbReference>
<evidence type="ECO:0000256" key="5">
    <source>
        <dbReference type="ARBA" id="ARBA00008535"/>
    </source>
</evidence>
<dbReference type="GO" id="GO:0005783">
    <property type="term" value="C:endoplasmic reticulum"/>
    <property type="evidence" value="ECO:0007669"/>
    <property type="project" value="UniProtKB-SubCell"/>
</dbReference>
<dbReference type="Gene3D" id="3.40.50.300">
    <property type="entry name" value="P-loop containing nucleotide triphosphate hydrolases"/>
    <property type="match status" value="3"/>
</dbReference>